<dbReference type="Gene3D" id="2.60.40.3500">
    <property type="match status" value="1"/>
</dbReference>
<protein>
    <recommendedName>
        <fullName evidence="3">Type IV pilus biogenesis and competence protein PilQ</fullName>
    </recommendedName>
</protein>
<evidence type="ECO:0000256" key="2">
    <source>
        <dbReference type="ARBA" id="ARBA00006304"/>
    </source>
</evidence>
<dbReference type="InterPro" id="IPR021731">
    <property type="entry name" value="AMIN_dom"/>
</dbReference>
<keyword evidence="7" id="KW-0472">Membrane</keyword>
<evidence type="ECO:0000256" key="7">
    <source>
        <dbReference type="ARBA" id="ARBA00023136"/>
    </source>
</evidence>
<evidence type="ECO:0000256" key="6">
    <source>
        <dbReference type="ARBA" id="ARBA00022927"/>
    </source>
</evidence>
<comment type="caution">
    <text evidence="15">The sequence shown here is derived from an EMBL/GenBank/DDBJ whole genome shotgun (WGS) entry which is preliminary data.</text>
</comment>
<dbReference type="Gene3D" id="3.30.1370.130">
    <property type="match status" value="1"/>
</dbReference>
<evidence type="ECO:0000256" key="13">
    <source>
        <dbReference type="SAM" id="SignalP"/>
    </source>
</evidence>
<dbReference type="RefSeq" id="WP_272770274.1">
    <property type="nucleotide sequence ID" value="NZ_JAQQLE010000001.1"/>
</dbReference>
<dbReference type="InterPro" id="IPR004846">
    <property type="entry name" value="T2SS/T3SS_dom"/>
</dbReference>
<comment type="function">
    <text evidence="10">Required for type IV pilus biogenesis and competence. Could function as a pore for exit of the pilus but also as a channel for entry of heme and antimicrobial agents and uptake of transforming DNA.</text>
</comment>
<evidence type="ECO:0000313" key="15">
    <source>
        <dbReference type="EMBL" id="MDC7712527.1"/>
    </source>
</evidence>
<organism evidence="15 16">
    <name type="scientific">Vogesella margarita</name>
    <dbReference type="NCBI Taxonomy" id="2984199"/>
    <lineage>
        <taxon>Bacteria</taxon>
        <taxon>Pseudomonadati</taxon>
        <taxon>Pseudomonadota</taxon>
        <taxon>Betaproteobacteria</taxon>
        <taxon>Neisseriales</taxon>
        <taxon>Chromobacteriaceae</taxon>
        <taxon>Vogesella</taxon>
    </lineage>
</organism>
<dbReference type="Pfam" id="PF11741">
    <property type="entry name" value="AMIN"/>
    <property type="match status" value="2"/>
</dbReference>
<evidence type="ECO:0000256" key="3">
    <source>
        <dbReference type="ARBA" id="ARBA00014124"/>
    </source>
</evidence>
<evidence type="ECO:0000256" key="5">
    <source>
        <dbReference type="ARBA" id="ARBA00022729"/>
    </source>
</evidence>
<dbReference type="Pfam" id="PF03958">
    <property type="entry name" value="Secretin_N"/>
    <property type="match status" value="1"/>
</dbReference>
<feature type="signal peptide" evidence="13">
    <location>
        <begin position="1"/>
        <end position="24"/>
    </location>
</feature>
<evidence type="ECO:0000256" key="10">
    <source>
        <dbReference type="ARBA" id="ARBA00024678"/>
    </source>
</evidence>
<dbReference type="SMART" id="SM00965">
    <property type="entry name" value="STN"/>
    <property type="match status" value="1"/>
</dbReference>
<name>A0ABT5IJ30_9NEIS</name>
<dbReference type="Proteomes" id="UP001222030">
    <property type="component" value="Unassembled WGS sequence"/>
</dbReference>
<evidence type="ECO:0000313" key="16">
    <source>
        <dbReference type="Proteomes" id="UP001222030"/>
    </source>
</evidence>
<accession>A0ABT5IJ30</accession>
<evidence type="ECO:0000256" key="12">
    <source>
        <dbReference type="RuleBase" id="RU004004"/>
    </source>
</evidence>
<reference evidence="15 16" key="1">
    <citation type="submission" date="2023-01" db="EMBL/GenBank/DDBJ databases">
        <title>Novel species of the genus Vogesella isolated from rivers.</title>
        <authorList>
            <person name="Lu H."/>
        </authorList>
    </citation>
    <scope>NUCLEOTIDE SEQUENCE [LARGE SCALE GENOMIC DNA]</scope>
    <source>
        <strain evidence="15 16">LYT5W</strain>
    </source>
</reference>
<evidence type="ECO:0000256" key="1">
    <source>
        <dbReference type="ARBA" id="ARBA00004442"/>
    </source>
</evidence>
<gene>
    <name evidence="15" type="primary">pilQ</name>
    <name evidence="15" type="ORF">PQU96_00065</name>
</gene>
<feature type="domain" description="Secretin/TonB short N-terminal" evidence="14">
    <location>
        <begin position="298"/>
        <end position="346"/>
    </location>
</feature>
<dbReference type="Gene3D" id="2.60.40.3470">
    <property type="match status" value="1"/>
</dbReference>
<keyword evidence="16" id="KW-1185">Reference proteome</keyword>
<dbReference type="PANTHER" id="PTHR30604">
    <property type="entry name" value="PROTEIN TRANSPORT PROTEIN HOFQ"/>
    <property type="match status" value="1"/>
</dbReference>
<keyword evidence="6" id="KW-0653">Protein transport</keyword>
<feature type="chain" id="PRO_5046664673" description="Type IV pilus biogenesis and competence protein PilQ" evidence="13">
    <location>
        <begin position="25"/>
        <end position="712"/>
    </location>
</feature>
<keyword evidence="5 13" id="KW-0732">Signal</keyword>
<dbReference type="EMBL" id="JAQQLE010000001">
    <property type="protein sequence ID" value="MDC7712527.1"/>
    <property type="molecule type" value="Genomic_DNA"/>
</dbReference>
<dbReference type="InterPro" id="IPR038591">
    <property type="entry name" value="NolW-like_sf"/>
</dbReference>
<dbReference type="Pfam" id="PF00263">
    <property type="entry name" value="Secretin"/>
    <property type="match status" value="1"/>
</dbReference>
<evidence type="ECO:0000256" key="8">
    <source>
        <dbReference type="ARBA" id="ARBA00023237"/>
    </source>
</evidence>
<evidence type="ECO:0000256" key="9">
    <source>
        <dbReference type="ARBA" id="ARBA00023287"/>
    </source>
</evidence>
<comment type="similarity">
    <text evidence="2">Belongs to the bacterial secretin family. PilQ subfamily.</text>
</comment>
<dbReference type="PANTHER" id="PTHR30604:SF1">
    <property type="entry name" value="DNA UTILIZATION PROTEIN HOFQ"/>
    <property type="match status" value="1"/>
</dbReference>
<dbReference type="InterPro" id="IPR011662">
    <property type="entry name" value="Secretin/TonB_short_N"/>
</dbReference>
<comment type="subcellular location">
    <subcellularLocation>
        <location evidence="1 12">Cell outer membrane</location>
    </subcellularLocation>
</comment>
<dbReference type="Pfam" id="PF07660">
    <property type="entry name" value="STN"/>
    <property type="match status" value="1"/>
</dbReference>
<dbReference type="PROSITE" id="PS00875">
    <property type="entry name" value="T2SP_D"/>
    <property type="match status" value="1"/>
</dbReference>
<keyword evidence="8" id="KW-0998">Cell outer membrane</keyword>
<evidence type="ECO:0000259" key="14">
    <source>
        <dbReference type="SMART" id="SM00965"/>
    </source>
</evidence>
<dbReference type="InterPro" id="IPR005644">
    <property type="entry name" value="NolW-like"/>
</dbReference>
<keyword evidence="4 12" id="KW-0813">Transport</keyword>
<sequence>MNKHYLKTLASSLLLAGLSPALLAANAITAIDLVNNSRNEPVLAISFAEAPAMPASFSITNPPRIAFDFKDTKNQSGKTLLPFSSDLLNAATLVESGDRTRLVLNLNKSSAHNARIDGKQLLVSFNAADKPATAGGIPLASPVAANLGTAGQVANVDFRRGSKGEARIIVDLPASNSPVDIKREGNNLIVDLAGIKLPRHLERRLDVSDFATPSSRVDAVNQNSGSRIAIQSAGNWEYSSYQTDKQLVVEIRAISQEEAEANLLAQGKTSYKGQRLSLNFQTVDVRSLLQVIAEFTGLNIIASDSVTGSLSLRLNDVPWDQALDLILAQKNLEKRQVGNVIRIAPRSELVNIERQIAEANRVKKTSEPFITETFAIRYRAAEEIKEAIKDLGRFSSVAQSERESSDSETGSNTRAATTVSNSMAIMVDSRSNRMIVRAGVSMIEEIRKVIEILDVPLRQVLIEARIVEAKDNFQRDLGVRLGVTKLGGDTAIGNWNGEEGSGMPIPGTGVLGAPKVWNPNVDLPAGLAGASIGAIFKNASTLIGLELSAMQAEDKGKVVSSPRILTADRTKATITEGTEIPYQSIDDNGKSTTTFKKANLSLSVTPQVTPEDDIIMQLDITKDTPNLKLSLDAGPAIDNKTVNTQVRVENGGTVVIGGIYVQEENNVENKVPLLADIPLLGVLFRNKSVTNNRRELLIFITPRIVENELIAR</sequence>
<dbReference type="InterPro" id="IPR013355">
    <property type="entry name" value="Pilus_4_PilQ"/>
</dbReference>
<proteinExistence type="inferred from homology"/>
<evidence type="ECO:0000256" key="4">
    <source>
        <dbReference type="ARBA" id="ARBA00022448"/>
    </source>
</evidence>
<dbReference type="PRINTS" id="PR00811">
    <property type="entry name" value="BCTERIALGSPD"/>
</dbReference>
<comment type="subunit">
    <text evidence="11">Homododecamer. Tetramer of trimer.</text>
</comment>
<dbReference type="InterPro" id="IPR001775">
    <property type="entry name" value="GspD/PilQ"/>
</dbReference>
<dbReference type="InterPro" id="IPR051808">
    <property type="entry name" value="Type_IV_pilus_biogenesis"/>
</dbReference>
<keyword evidence="9" id="KW-0178">Competence</keyword>
<dbReference type="NCBIfam" id="TIGR02515">
    <property type="entry name" value="IV_pilus_PilQ"/>
    <property type="match status" value="1"/>
</dbReference>
<dbReference type="InterPro" id="IPR004845">
    <property type="entry name" value="T2SS_GspD_CS"/>
</dbReference>
<dbReference type="Gene3D" id="3.30.1370.120">
    <property type="match status" value="1"/>
</dbReference>
<evidence type="ECO:0000256" key="11">
    <source>
        <dbReference type="ARBA" id="ARBA00025897"/>
    </source>
</evidence>